<dbReference type="Gene3D" id="3.40.50.150">
    <property type="entry name" value="Vaccinia Virus protein VP39"/>
    <property type="match status" value="1"/>
</dbReference>
<dbReference type="EC" id="2.1.1.199" evidence="1"/>
<dbReference type="GO" id="GO:0008168">
    <property type="term" value="F:methyltransferase activity"/>
    <property type="evidence" value="ECO:0007669"/>
    <property type="project" value="UniProtKB-KW"/>
</dbReference>
<keyword evidence="1" id="KW-0489">Methyltransferase</keyword>
<dbReference type="PANTHER" id="PTHR35276">
    <property type="entry name" value="S-ADENOSYL-L-METHIONINE-DEPENDENT METHYLTRANSFERASES SUPERFAMILY PROTEIN"/>
    <property type="match status" value="1"/>
</dbReference>
<dbReference type="EMBL" id="MZGV01000124">
    <property type="protein sequence ID" value="OPJ54856.1"/>
    <property type="molecule type" value="Genomic_DNA"/>
</dbReference>
<dbReference type="AlphaFoldDB" id="A0A1V4I4F7"/>
<dbReference type="RefSeq" id="WP_242954490.1">
    <property type="nucleotide sequence ID" value="NZ_MZGV01000124.1"/>
</dbReference>
<sequence>MTFKILPKNAVELSKLLCRESIKTGDIVVDATMGNGNDTIFLCTLVGSSGKVFAFDIQEQAVKETKKRLEKNNFSNTAELILDSHSKMDKYVNNCKVKLVLFNLGYLPGGNHSVTTKVTSTIEALKAAINILDINGLIILVIYPGHEEGAKEKDALEQYVGQLDQKIYNVMRFSFMNQVNNPPLVISIEKLLE</sequence>
<proteinExistence type="predicted"/>
<dbReference type="SUPFAM" id="SSF53335">
    <property type="entry name" value="S-adenosyl-L-methionine-dependent methyltransferases"/>
    <property type="match status" value="1"/>
</dbReference>
<name>A0A1V4I4F7_9CLOT</name>
<dbReference type="Pfam" id="PF06962">
    <property type="entry name" value="rRNA_methylase"/>
    <property type="match status" value="1"/>
</dbReference>
<evidence type="ECO:0000313" key="1">
    <source>
        <dbReference type="EMBL" id="OPJ54856.1"/>
    </source>
</evidence>
<evidence type="ECO:0000313" key="2">
    <source>
        <dbReference type="Proteomes" id="UP000190080"/>
    </source>
</evidence>
<accession>A0A1V4I4F7</accession>
<dbReference type="Proteomes" id="UP000190080">
    <property type="component" value="Unassembled WGS sequence"/>
</dbReference>
<reference evidence="1 2" key="1">
    <citation type="submission" date="2017-03" db="EMBL/GenBank/DDBJ databases">
        <title>Genome sequence of Clostridium oryzae DSM 28571.</title>
        <authorList>
            <person name="Poehlein A."/>
            <person name="Daniel R."/>
        </authorList>
    </citation>
    <scope>NUCLEOTIDE SEQUENCE [LARGE SCALE GENOMIC DNA]</scope>
    <source>
        <strain evidence="1 2">DSM 28571</strain>
    </source>
</reference>
<dbReference type="PANTHER" id="PTHR35276:SF1">
    <property type="entry name" value="TRNA (MNM(5)S(2)U34)-METHYLTRANSFERASE, CHLOROPLASTIC"/>
    <property type="match status" value="1"/>
</dbReference>
<keyword evidence="1" id="KW-0808">Transferase</keyword>
<protein>
    <submittedName>
        <fullName evidence="1">Ribosomal RNA small subunit methyltransferase H</fullName>
        <ecNumber evidence="1">2.1.1.199</ecNumber>
    </submittedName>
</protein>
<comment type="caution">
    <text evidence="1">The sequence shown here is derived from an EMBL/GenBank/DDBJ whole genome shotgun (WGS) entry which is preliminary data.</text>
</comment>
<dbReference type="GO" id="GO:0032259">
    <property type="term" value="P:methylation"/>
    <property type="evidence" value="ECO:0007669"/>
    <property type="project" value="UniProtKB-KW"/>
</dbReference>
<organism evidence="1 2">
    <name type="scientific">Clostridium oryzae</name>
    <dbReference type="NCBI Taxonomy" id="1450648"/>
    <lineage>
        <taxon>Bacteria</taxon>
        <taxon>Bacillati</taxon>
        <taxon>Bacillota</taxon>
        <taxon>Clostridia</taxon>
        <taxon>Eubacteriales</taxon>
        <taxon>Clostridiaceae</taxon>
        <taxon>Clostridium</taxon>
    </lineage>
</organism>
<gene>
    <name evidence="1" type="primary">rsmH_2</name>
    <name evidence="1" type="ORF">CLORY_44940</name>
</gene>
<dbReference type="InterPro" id="IPR029063">
    <property type="entry name" value="SAM-dependent_MTases_sf"/>
</dbReference>
<dbReference type="InterPro" id="IPR010719">
    <property type="entry name" value="MnmM_MeTrfase"/>
</dbReference>
<dbReference type="STRING" id="1450648.CLORY_44940"/>
<keyword evidence="2" id="KW-1185">Reference proteome</keyword>